<keyword evidence="3 7" id="KW-0812">Transmembrane</keyword>
<feature type="transmembrane region" description="Helical" evidence="7">
    <location>
        <begin position="14"/>
        <end position="35"/>
    </location>
</feature>
<dbReference type="InterPro" id="IPR002898">
    <property type="entry name" value="MotA_ExbB_proton_chnl"/>
</dbReference>
<accession>A0ABW8NI47</accession>
<evidence type="ECO:0000256" key="1">
    <source>
        <dbReference type="ARBA" id="ARBA00004651"/>
    </source>
</evidence>
<comment type="similarity">
    <text evidence="6">Belongs to the exbB/tolQ family.</text>
</comment>
<name>A0ABW8NI47_9GAMM</name>
<keyword evidence="10" id="KW-1185">Reference proteome</keyword>
<evidence type="ECO:0000313" key="9">
    <source>
        <dbReference type="EMBL" id="MFK4752636.1"/>
    </source>
</evidence>
<feature type="transmembrane region" description="Helical" evidence="7">
    <location>
        <begin position="84"/>
        <end position="104"/>
    </location>
</feature>
<gene>
    <name evidence="9" type="ORF">WG929_09485</name>
</gene>
<keyword evidence="5 7" id="KW-0472">Membrane</keyword>
<comment type="subcellular location">
    <subcellularLocation>
        <location evidence="1">Cell membrane</location>
        <topology evidence="1">Multi-pass membrane protein</topology>
    </subcellularLocation>
    <subcellularLocation>
        <location evidence="6">Membrane</location>
        <topology evidence="6">Multi-pass membrane protein</topology>
    </subcellularLocation>
</comment>
<evidence type="ECO:0000256" key="5">
    <source>
        <dbReference type="ARBA" id="ARBA00023136"/>
    </source>
</evidence>
<evidence type="ECO:0000256" key="3">
    <source>
        <dbReference type="ARBA" id="ARBA00022692"/>
    </source>
</evidence>
<dbReference type="Proteomes" id="UP001620597">
    <property type="component" value="Unassembled WGS sequence"/>
</dbReference>
<keyword evidence="2" id="KW-1003">Cell membrane</keyword>
<dbReference type="PANTHER" id="PTHR30625:SF18">
    <property type="entry name" value="TONB2 ENERGY TRANSDUCTION SYSTEM INNER MEMBRANE COMPONENT EXBB"/>
    <property type="match status" value="1"/>
</dbReference>
<evidence type="ECO:0000313" key="10">
    <source>
        <dbReference type="Proteomes" id="UP001620597"/>
    </source>
</evidence>
<keyword evidence="6" id="KW-0813">Transport</keyword>
<dbReference type="Pfam" id="PF01618">
    <property type="entry name" value="MotA_ExbB"/>
    <property type="match status" value="1"/>
</dbReference>
<protein>
    <submittedName>
        <fullName evidence="9">MotA/TolQ/ExbB proton channel family protein</fullName>
    </submittedName>
</protein>
<evidence type="ECO:0000256" key="2">
    <source>
        <dbReference type="ARBA" id="ARBA00022475"/>
    </source>
</evidence>
<sequence>MEEVILFLERGGEVVYPIMGVIFLLWAYLIERILYVFAVHPRRRSAALQEWQARNNKHSWASQQIHQELIANLTMGLDSGFSTIRMFIAICPLLGLLGTVTGMIEVFDVMVQMGAGSPKPMAAGISKAILSTVAGMVGAISGLLAQTVLKRVFESEKRHFKTALAFD</sequence>
<keyword evidence="6" id="KW-0653">Protein transport</keyword>
<dbReference type="EMBL" id="JBBKTX010000010">
    <property type="protein sequence ID" value="MFK4752636.1"/>
    <property type="molecule type" value="Genomic_DNA"/>
</dbReference>
<dbReference type="PANTHER" id="PTHR30625">
    <property type="entry name" value="PROTEIN TOLQ"/>
    <property type="match status" value="1"/>
</dbReference>
<evidence type="ECO:0000256" key="6">
    <source>
        <dbReference type="RuleBase" id="RU004057"/>
    </source>
</evidence>
<dbReference type="InterPro" id="IPR050790">
    <property type="entry name" value="ExbB/TolQ_transport"/>
</dbReference>
<feature type="transmembrane region" description="Helical" evidence="7">
    <location>
        <begin position="124"/>
        <end position="149"/>
    </location>
</feature>
<evidence type="ECO:0000256" key="7">
    <source>
        <dbReference type="SAM" id="Phobius"/>
    </source>
</evidence>
<reference evidence="9 10" key="1">
    <citation type="submission" date="2024-03" db="EMBL/GenBank/DDBJ databases">
        <title>High-quality draft genome sequence of Oceanobacter sp. wDCs-4.</title>
        <authorList>
            <person name="Dong C."/>
        </authorList>
    </citation>
    <scope>NUCLEOTIDE SEQUENCE [LARGE SCALE GENOMIC DNA]</scope>
    <source>
        <strain evidence="10">wDCs-4</strain>
    </source>
</reference>
<evidence type="ECO:0000259" key="8">
    <source>
        <dbReference type="Pfam" id="PF01618"/>
    </source>
</evidence>
<feature type="domain" description="MotA/TolQ/ExbB proton channel" evidence="8">
    <location>
        <begin position="46"/>
        <end position="160"/>
    </location>
</feature>
<dbReference type="RefSeq" id="WP_416205842.1">
    <property type="nucleotide sequence ID" value="NZ_JBBKTX010000010.1"/>
</dbReference>
<evidence type="ECO:0000256" key="4">
    <source>
        <dbReference type="ARBA" id="ARBA00022989"/>
    </source>
</evidence>
<proteinExistence type="inferred from homology"/>
<keyword evidence="4 7" id="KW-1133">Transmembrane helix</keyword>
<comment type="caution">
    <text evidence="9">The sequence shown here is derived from an EMBL/GenBank/DDBJ whole genome shotgun (WGS) entry which is preliminary data.</text>
</comment>
<organism evidence="9 10">
    <name type="scientific">Oceanobacter antarcticus</name>
    <dbReference type="NCBI Taxonomy" id="3133425"/>
    <lineage>
        <taxon>Bacteria</taxon>
        <taxon>Pseudomonadati</taxon>
        <taxon>Pseudomonadota</taxon>
        <taxon>Gammaproteobacteria</taxon>
        <taxon>Oceanospirillales</taxon>
        <taxon>Oceanospirillaceae</taxon>
        <taxon>Oceanobacter</taxon>
    </lineage>
</organism>